<reference evidence="1" key="1">
    <citation type="journal article" date="2014" name="Genome Announc.">
        <title>Draft Genome Sequence of Clostridium straminisolvens Strain JCM 21531T, Isolated from a Cellulose-Degrading Bacterial Community.</title>
        <authorList>
            <person name="Yuki M."/>
            <person name="Oshima K."/>
            <person name="Suda W."/>
            <person name="Sakamoto M."/>
            <person name="Kitamura K."/>
            <person name="Iida T."/>
            <person name="Hattori M."/>
            <person name="Ohkuma M."/>
        </authorList>
    </citation>
    <scope>NUCLEOTIDE SEQUENCE [LARGE SCALE GENOMIC DNA]</scope>
    <source>
        <strain evidence="1">JCM 21531</strain>
    </source>
</reference>
<name>W4V9J2_9FIRM</name>
<evidence type="ECO:0000313" key="1">
    <source>
        <dbReference type="EMBL" id="GAE89872.1"/>
    </source>
</evidence>
<accession>W4V9J2</accession>
<organism evidence="1 2">
    <name type="scientific">Acetivibrio straminisolvens JCM 21531</name>
    <dbReference type="NCBI Taxonomy" id="1294263"/>
    <lineage>
        <taxon>Bacteria</taxon>
        <taxon>Bacillati</taxon>
        <taxon>Bacillota</taxon>
        <taxon>Clostridia</taxon>
        <taxon>Eubacteriales</taxon>
        <taxon>Oscillospiraceae</taxon>
        <taxon>Acetivibrio</taxon>
    </lineage>
</organism>
<proteinExistence type="predicted"/>
<protein>
    <submittedName>
        <fullName evidence="1">Uncharacterized protein</fullName>
    </submittedName>
</protein>
<dbReference type="EMBL" id="BAVR01000048">
    <property type="protein sequence ID" value="GAE89872.1"/>
    <property type="molecule type" value="Genomic_DNA"/>
</dbReference>
<gene>
    <name evidence="1" type="ORF">JCM21531_3439</name>
</gene>
<comment type="caution">
    <text evidence="1">The sequence shown here is derived from an EMBL/GenBank/DDBJ whole genome shotgun (WGS) entry which is preliminary data.</text>
</comment>
<dbReference type="Proteomes" id="UP000019109">
    <property type="component" value="Unassembled WGS sequence"/>
</dbReference>
<keyword evidence="2" id="KW-1185">Reference proteome</keyword>
<dbReference type="AlphaFoldDB" id="W4V9J2"/>
<sequence length="193" mass="21886">MLMLYMLIFSPVLSLILSFVSQKSLEISIDEKVHASQVEKDGVVGITVFFRNKSFIPIPIIDISFIVPQNLVPLDNPNPITSLGPYKTEIINLEYRAKYRGIAEIGVKDIKIRDFLGFFSFSVLKKHDKTEGTKEITVLNKISQLKMNSSFLLDAGRIANEETGTELSDFNFLNCLNGEPGYEFREYQRRSPA</sequence>
<evidence type="ECO:0000313" key="2">
    <source>
        <dbReference type="Proteomes" id="UP000019109"/>
    </source>
</evidence>
<dbReference type="STRING" id="1294263.JCM21531_3439"/>